<evidence type="ECO:0000313" key="17">
    <source>
        <dbReference type="Proteomes" id="UP000077671"/>
    </source>
</evidence>
<keyword evidence="5" id="KW-0547">Nucleotide-binding</keyword>
<dbReference type="InterPro" id="IPR016151">
    <property type="entry name" value="DNA_mismatch_repair_MutS_N"/>
</dbReference>
<comment type="subcellular location">
    <subcellularLocation>
        <location evidence="1">Nucleus</location>
    </subcellularLocation>
</comment>
<evidence type="ECO:0000256" key="3">
    <source>
        <dbReference type="ARBA" id="ARBA00022679"/>
    </source>
</evidence>
<dbReference type="InterPro" id="IPR028005">
    <property type="entry name" value="AcTrfase_ESCO_Znf_dom"/>
</dbReference>
<dbReference type="InterPro" id="IPR000432">
    <property type="entry name" value="DNA_mismatch_repair_MutS_C"/>
</dbReference>
<feature type="compositionally biased region" description="Basic and acidic residues" evidence="14">
    <location>
        <begin position="370"/>
        <end position="386"/>
    </location>
</feature>
<feature type="compositionally biased region" description="Low complexity" evidence="14">
    <location>
        <begin position="118"/>
        <end position="128"/>
    </location>
</feature>
<feature type="compositionally biased region" description="Low complexity" evidence="14">
    <location>
        <begin position="71"/>
        <end position="105"/>
    </location>
</feature>
<feature type="region of interest" description="Disordered" evidence="14">
    <location>
        <begin position="1613"/>
        <end position="1636"/>
    </location>
</feature>
<dbReference type="Gene3D" id="3.30.420.110">
    <property type="entry name" value="MutS, connector domain"/>
    <property type="match status" value="1"/>
</dbReference>
<feature type="compositionally biased region" description="Acidic residues" evidence="14">
    <location>
        <begin position="236"/>
        <end position="247"/>
    </location>
</feature>
<evidence type="ECO:0000256" key="7">
    <source>
        <dbReference type="ARBA" id="ARBA00022771"/>
    </source>
</evidence>
<dbReference type="SMART" id="SM00534">
    <property type="entry name" value="MUTSac"/>
    <property type="match status" value="1"/>
</dbReference>
<dbReference type="SUPFAM" id="SSF53150">
    <property type="entry name" value="DNA repair protein MutS, domain II"/>
    <property type="match status" value="1"/>
</dbReference>
<dbReference type="PANTHER" id="PTHR11361">
    <property type="entry name" value="DNA MISMATCH REPAIR PROTEIN MUTS FAMILY MEMBER"/>
    <property type="match status" value="1"/>
</dbReference>
<accession>A0A8T8T545</accession>
<dbReference type="GO" id="GO:0016746">
    <property type="term" value="F:acyltransferase activity"/>
    <property type="evidence" value="ECO:0007669"/>
    <property type="project" value="UniProtKB-KW"/>
</dbReference>
<evidence type="ECO:0000256" key="1">
    <source>
        <dbReference type="ARBA" id="ARBA00004123"/>
    </source>
</evidence>
<dbReference type="SUPFAM" id="SSF55271">
    <property type="entry name" value="DNA repair protein MutS, domain I"/>
    <property type="match status" value="1"/>
</dbReference>
<keyword evidence="10" id="KW-0238">DNA-binding</keyword>
<dbReference type="PROSITE" id="PS00486">
    <property type="entry name" value="DNA_MISMATCH_REPAIR_2"/>
    <property type="match status" value="1"/>
</dbReference>
<reference evidence="16" key="1">
    <citation type="submission" date="2016-04" db="EMBL/GenBank/DDBJ databases">
        <authorList>
            <person name="Nguyen H.D."/>
            <person name="Kesanakurti P."/>
            <person name="Cullis J."/>
            <person name="Levesque C.A."/>
            <person name="Hambleton S."/>
        </authorList>
    </citation>
    <scope>NUCLEOTIDE SEQUENCE</scope>
    <source>
        <strain evidence="16">DAOMC 238032</strain>
    </source>
</reference>
<keyword evidence="7" id="KW-0863">Zinc-finger</keyword>
<dbReference type="GO" id="GO:0030983">
    <property type="term" value="F:mismatched DNA binding"/>
    <property type="evidence" value="ECO:0007669"/>
    <property type="project" value="InterPro"/>
</dbReference>
<evidence type="ECO:0000256" key="10">
    <source>
        <dbReference type="ARBA" id="ARBA00023125"/>
    </source>
</evidence>
<proteinExistence type="inferred from homology"/>
<keyword evidence="4" id="KW-0479">Metal-binding</keyword>
<dbReference type="Pfam" id="PF01624">
    <property type="entry name" value="MutS_I"/>
    <property type="match status" value="1"/>
</dbReference>
<feature type="compositionally biased region" description="Low complexity" evidence="14">
    <location>
        <begin position="139"/>
        <end position="151"/>
    </location>
</feature>
<dbReference type="SMART" id="SM00533">
    <property type="entry name" value="MUTSd"/>
    <property type="match status" value="1"/>
</dbReference>
<sequence length="1755" mass="191053">MTGNAQRTREEAIAPPPQTPARRVFANKSNNLTNKGMPPKKGGPAGVSGSGSGAGTGAGSGKQLSLLGFFSKASGPAPASAASSSSASKPTAAAPSKIAAAASSKLMQKPVAGKEKAAALTAATDTLQTPPPTTDRARASSSSVAGTAAARQPPATSDDVERASSPPMSSPTTRRQLKAAAPLPVPAPAPALAATVQKPRALAAMDLDDEEDDDDDAVVPFPRRRGAVKRSINYAESDDEQPEDSGEEGYKPAVKSKTAPTSSARPAKKVRNSKSQADEDDFIVANDEPLSDHGSVIAISDAEDEEEQEEEDEEPVARPAPRKKTTSSTAAASRSQKSSSPPSSSANAFSSMSKPRPGNMQKSTSLSHLTKAERRVEEQKQKRKTNEQAYSFLVDLRDKDGNRPGDENYDSRTVFVPKSAWKDFTPFETQFWTIKQNHWDTVLFFQKGKFYELYEEDALIGHREFDLKLTDRVKMKMVGVPESSFEVFAAKFLALGYKVGRVDQIETAVAKGMRVGEKSRGGGSEIVRRELRHVLTSGTIVDTSALPDDMSSYCIAIKETVASDSPLAEPSFGVCTLDAATAEFSLTGFKDDASRTKFETLLRSLRLREVLYEKGQLSKTTLRLLKATIPASCQITQLRPGSEFLNRAATVVKLKALFGGEQREDEDEEEEASEELNPDVLPEAIRSMLDEDNAISALGAMLWYLSQLNLDKDLCASRNFNIFDPLRKRQCLVLDAQSLSHLNVLQNDRGDDEGTLHKLLNRCITPFGKRLFKIWLVSPLADAKAINARLDAVDDFLRDTAFEDAFGAFARKLPDVERIMPRIHAGNAKPRDFTNVLNAFARFSRAIENLSEIAQDFETSTIRNLLDKMPDVSAKAEKLKATFDVEENGSFVPRRGEHEEYDEADANIDRIEAALQKSLEVHAKSLGLKVGKGIKFKDVGTKEIYQIEVAKKTVVPKSWATISSTKNETRYYPEDVRDLVQELKEGRETRLAALKDFMQVAFAAFRDDSREYTAAIKTLAEIDCLLSLAKASYAMGEPTCRPEFVESDAALIQFEELRHPCIAHTTSADFIPNDVALGGEHDEMVILTGGNMAGKSTTARTAATAVIIAQMGCRVPAASAKLSPVDRIASRMGANDQLFKNNSTFMVEMLEASRIISECTPRSLVILDELGRGTSTFDGQAIAYAVLHHLVGRTRCLGFFLTHYTTLAHDFSSYPRVCNKHMEVLVDDKAREVVFTYRLVPGIAESSYGTKVAALAGVPHEICDRAEAVSKEFMLSIKQQQAARSVSTIPVSALSDVAYLFQLAEREVVPVEDEALLISRQLSIMKQQIGMTATTTTTTTATQDDDEDADAGAVEDVDGDINMQDTSGKIVGEEDESMVVTNVPTQQRSGSSSYAGRNKRRWQQGAGANVPLSIDSLPHFAPNVLAPSTSSSTRRTNDDGRPATRRKINDNKEQEPRRKMEQLILDLGQRTTMSCKECGMSYDRTSSDDRTLHQKHHDRITRGLKWSTPALLKAGRLLVVRQQCASSSSSATSDVQIRLYNLDDGQFSAGQLCHRMKELLEGVDGALGATGLPEETARRCKVLVATLAGRAVGVAVIGRVRVGSARLVVGLRPQEQEQEKEHSCNSRDDSTLTETEERKQVADVGGEAVFVSEPLPASQTPPIGLHRIHVVPALRRSRIALTLLDAILEHGVYGQSSERLLLEADGRRAGVVAFSQPTQSGKRLADAWVGTEGGLVVFDHGMAETSAPGVERVVF</sequence>
<dbReference type="InterPro" id="IPR028009">
    <property type="entry name" value="ESCO_Acetyltransf_dom"/>
</dbReference>
<evidence type="ECO:0000256" key="12">
    <source>
        <dbReference type="ARBA" id="ARBA00023306"/>
    </source>
</evidence>
<evidence type="ECO:0000256" key="9">
    <source>
        <dbReference type="ARBA" id="ARBA00022840"/>
    </source>
</evidence>
<comment type="similarity">
    <text evidence="2">Belongs to the DNA mismatch repair MutS family.</text>
</comment>
<dbReference type="Pfam" id="PF05190">
    <property type="entry name" value="MutS_IV"/>
    <property type="match status" value="1"/>
</dbReference>
<dbReference type="InterPro" id="IPR007696">
    <property type="entry name" value="DNA_mismatch_repair_MutS_core"/>
</dbReference>
<dbReference type="PANTHER" id="PTHR11361:SF148">
    <property type="entry name" value="DNA MISMATCH REPAIR PROTEIN MSH6"/>
    <property type="match status" value="1"/>
</dbReference>
<dbReference type="InterPro" id="IPR007861">
    <property type="entry name" value="DNA_mismatch_repair_MutS_clamp"/>
</dbReference>
<feature type="compositionally biased region" description="Acidic residues" evidence="14">
    <location>
        <begin position="301"/>
        <end position="314"/>
    </location>
</feature>
<keyword evidence="11" id="KW-0539">Nucleus</keyword>
<dbReference type="FunFam" id="3.40.1170.10:FF:000002">
    <property type="entry name" value="DNA mismatch repair protein"/>
    <property type="match status" value="1"/>
</dbReference>
<organism evidence="16 17">
    <name type="scientific">Tilletia caries</name>
    <name type="common">wheat bunt fungus</name>
    <dbReference type="NCBI Taxonomy" id="13290"/>
    <lineage>
        <taxon>Eukaryota</taxon>
        <taxon>Fungi</taxon>
        <taxon>Dikarya</taxon>
        <taxon>Basidiomycota</taxon>
        <taxon>Ustilaginomycotina</taxon>
        <taxon>Exobasidiomycetes</taxon>
        <taxon>Tilletiales</taxon>
        <taxon>Tilletiaceae</taxon>
        <taxon>Tilletia</taxon>
    </lineage>
</organism>
<comment type="caution">
    <text evidence="16">The sequence shown here is derived from an EMBL/GenBank/DDBJ whole genome shotgun (WGS) entry which is preliminary data.</text>
</comment>
<reference evidence="16" key="2">
    <citation type="journal article" date="2019" name="IMA Fungus">
        <title>Genome sequencing and comparison of five Tilletia species to identify candidate genes for the detection of regulated species infecting wheat.</title>
        <authorList>
            <person name="Nguyen H.D.T."/>
            <person name="Sultana T."/>
            <person name="Kesanakurti P."/>
            <person name="Hambleton S."/>
        </authorList>
    </citation>
    <scope>NUCLEOTIDE SEQUENCE</scope>
    <source>
        <strain evidence="16">DAOMC 238032</strain>
    </source>
</reference>
<feature type="compositionally biased region" description="Basic and acidic residues" evidence="14">
    <location>
        <begin position="1614"/>
        <end position="1636"/>
    </location>
</feature>
<dbReference type="Gene3D" id="3.40.1170.10">
    <property type="entry name" value="DNA repair protein MutS, domain I"/>
    <property type="match status" value="1"/>
</dbReference>
<dbReference type="InterPro" id="IPR045076">
    <property type="entry name" value="MutS"/>
</dbReference>
<keyword evidence="12" id="KW-0131">Cell cycle</keyword>
<dbReference type="SUPFAM" id="SSF52540">
    <property type="entry name" value="P-loop containing nucleoside triphosphate hydrolases"/>
    <property type="match status" value="1"/>
</dbReference>
<evidence type="ECO:0000256" key="5">
    <source>
        <dbReference type="ARBA" id="ARBA00022741"/>
    </source>
</evidence>
<dbReference type="SUPFAM" id="SSF48334">
    <property type="entry name" value="DNA repair protein MutS, domain III"/>
    <property type="match status" value="1"/>
</dbReference>
<feature type="region of interest" description="Disordered" evidence="14">
    <location>
        <begin position="1421"/>
        <end position="1457"/>
    </location>
</feature>
<evidence type="ECO:0000313" key="16">
    <source>
        <dbReference type="EMBL" id="KAE8256469.1"/>
    </source>
</evidence>
<dbReference type="InterPro" id="IPR027417">
    <property type="entry name" value="P-loop_NTPase"/>
</dbReference>
<dbReference type="EMBL" id="LWDD02000848">
    <property type="protein sequence ID" value="KAE8256469.1"/>
    <property type="molecule type" value="Genomic_DNA"/>
</dbReference>
<dbReference type="InterPro" id="IPR007860">
    <property type="entry name" value="DNA_mmatch_repair_MutS_con_dom"/>
</dbReference>
<dbReference type="Pfam" id="PF13880">
    <property type="entry name" value="Acetyltransf_13"/>
    <property type="match status" value="1"/>
</dbReference>
<dbReference type="FunFam" id="3.40.50.300:FF:001752">
    <property type="entry name" value="DNA mismatch repair protein"/>
    <property type="match status" value="1"/>
</dbReference>
<dbReference type="Gene3D" id="1.10.1420.10">
    <property type="match status" value="2"/>
</dbReference>
<dbReference type="GO" id="GO:0006298">
    <property type="term" value="P:mismatch repair"/>
    <property type="evidence" value="ECO:0007669"/>
    <property type="project" value="InterPro"/>
</dbReference>
<evidence type="ECO:0000256" key="6">
    <source>
        <dbReference type="ARBA" id="ARBA00022763"/>
    </source>
</evidence>
<feature type="compositionally biased region" description="Gly residues" evidence="14">
    <location>
        <begin position="43"/>
        <end position="60"/>
    </location>
</feature>
<feature type="domain" description="DNA mismatch repair proteins mutS family" evidence="15">
    <location>
        <begin position="1163"/>
        <end position="1179"/>
    </location>
</feature>
<keyword evidence="6" id="KW-0227">DNA damage</keyword>
<dbReference type="InterPro" id="IPR007695">
    <property type="entry name" value="DNA_mismatch_repair_MutS-lik_N"/>
</dbReference>
<dbReference type="InterPro" id="IPR036187">
    <property type="entry name" value="DNA_mismatch_repair_MutS_sf"/>
</dbReference>
<dbReference type="Pfam" id="PF13878">
    <property type="entry name" value="zf-C2H2_3"/>
    <property type="match status" value="1"/>
</dbReference>
<keyword evidence="9" id="KW-0067">ATP-binding</keyword>
<keyword evidence="3" id="KW-0808">Transferase</keyword>
<dbReference type="GO" id="GO:0140664">
    <property type="term" value="F:ATP-dependent DNA damage sensor activity"/>
    <property type="evidence" value="ECO:0007669"/>
    <property type="project" value="InterPro"/>
</dbReference>
<keyword evidence="8" id="KW-0862">Zinc</keyword>
<evidence type="ECO:0000256" key="11">
    <source>
        <dbReference type="ARBA" id="ARBA00023242"/>
    </source>
</evidence>
<dbReference type="GO" id="GO:0032301">
    <property type="term" value="C:MutSalpha complex"/>
    <property type="evidence" value="ECO:0007669"/>
    <property type="project" value="TreeGrafter"/>
</dbReference>
<evidence type="ECO:0000256" key="14">
    <source>
        <dbReference type="SAM" id="MobiDB-lite"/>
    </source>
</evidence>
<dbReference type="NCBIfam" id="NF003810">
    <property type="entry name" value="PRK05399.1"/>
    <property type="match status" value="1"/>
</dbReference>
<protein>
    <recommendedName>
        <fullName evidence="15">DNA mismatch repair proteins mutS family domain-containing protein</fullName>
    </recommendedName>
</protein>
<dbReference type="InterPro" id="IPR036678">
    <property type="entry name" value="MutS_con_dom_sf"/>
</dbReference>
<dbReference type="Pfam" id="PF05188">
    <property type="entry name" value="MutS_II"/>
    <property type="match status" value="1"/>
</dbReference>
<feature type="compositionally biased region" description="Basic and acidic residues" evidence="14">
    <location>
        <begin position="1435"/>
        <end position="1457"/>
    </location>
</feature>
<keyword evidence="13" id="KW-0012">Acyltransferase</keyword>
<evidence type="ECO:0000256" key="4">
    <source>
        <dbReference type="ARBA" id="ARBA00022723"/>
    </source>
</evidence>
<feature type="non-terminal residue" evidence="16">
    <location>
        <position position="1755"/>
    </location>
</feature>
<dbReference type="Pfam" id="PF00488">
    <property type="entry name" value="MutS_V"/>
    <property type="match status" value="1"/>
</dbReference>
<feature type="region of interest" description="Disordered" evidence="14">
    <location>
        <begin position="1"/>
        <end position="390"/>
    </location>
</feature>
<dbReference type="Proteomes" id="UP000077671">
    <property type="component" value="Unassembled WGS sequence"/>
</dbReference>
<dbReference type="GO" id="GO:0005524">
    <property type="term" value="F:ATP binding"/>
    <property type="evidence" value="ECO:0007669"/>
    <property type="project" value="UniProtKB-KW"/>
</dbReference>
<evidence type="ECO:0000256" key="13">
    <source>
        <dbReference type="ARBA" id="ARBA00023315"/>
    </source>
</evidence>
<gene>
    <name evidence="16" type="ORF">A4X03_0g5375</name>
</gene>
<feature type="compositionally biased region" description="Acidic residues" evidence="14">
    <location>
        <begin position="206"/>
        <end position="217"/>
    </location>
</feature>
<evidence type="ECO:0000256" key="2">
    <source>
        <dbReference type="ARBA" id="ARBA00006271"/>
    </source>
</evidence>
<evidence type="ECO:0000256" key="8">
    <source>
        <dbReference type="ARBA" id="ARBA00022833"/>
    </source>
</evidence>
<dbReference type="Gene3D" id="3.40.50.300">
    <property type="entry name" value="P-loop containing nucleotide triphosphate hydrolases"/>
    <property type="match status" value="1"/>
</dbReference>
<evidence type="ECO:0000259" key="15">
    <source>
        <dbReference type="PROSITE" id="PS00486"/>
    </source>
</evidence>
<dbReference type="GO" id="GO:0008270">
    <property type="term" value="F:zinc ion binding"/>
    <property type="evidence" value="ECO:0007669"/>
    <property type="project" value="UniProtKB-KW"/>
</dbReference>
<feature type="compositionally biased region" description="Low complexity" evidence="14">
    <location>
        <begin position="326"/>
        <end position="355"/>
    </location>
</feature>
<dbReference type="Pfam" id="PF05192">
    <property type="entry name" value="MutS_III"/>
    <property type="match status" value="1"/>
</dbReference>
<name>A0A8T8T545_9BASI</name>